<evidence type="ECO:0000256" key="1">
    <source>
        <dbReference type="SAM" id="MobiDB-lite"/>
    </source>
</evidence>
<name>A0A0B6YN52_9EUPU</name>
<accession>A0A0B6YN52</accession>
<reference evidence="2" key="1">
    <citation type="submission" date="2014-12" db="EMBL/GenBank/DDBJ databases">
        <title>Insight into the proteome of Arion vulgaris.</title>
        <authorList>
            <person name="Aradska J."/>
            <person name="Bulat T."/>
            <person name="Smidak R."/>
            <person name="Sarate P."/>
            <person name="Gangsoo J."/>
            <person name="Sialana F."/>
            <person name="Bilban M."/>
            <person name="Lubec G."/>
        </authorList>
    </citation>
    <scope>NUCLEOTIDE SEQUENCE</scope>
    <source>
        <tissue evidence="2">Skin</tissue>
    </source>
</reference>
<dbReference type="PANTHER" id="PTHR15117">
    <property type="entry name" value="ATAXIN 7 RELATED"/>
    <property type="match status" value="1"/>
</dbReference>
<dbReference type="EMBL" id="HACG01010794">
    <property type="protein sequence ID" value="CEK57659.1"/>
    <property type="molecule type" value="Transcribed_RNA"/>
</dbReference>
<gene>
    <name evidence="2" type="primary">ORF30755</name>
</gene>
<dbReference type="PANTHER" id="PTHR15117:SF24">
    <property type="entry name" value="SCA7 DOMAIN-CONTAINING PROTEIN"/>
    <property type="match status" value="1"/>
</dbReference>
<proteinExistence type="predicted"/>
<dbReference type="AlphaFoldDB" id="A0A0B6YN52"/>
<organism evidence="2">
    <name type="scientific">Arion vulgaris</name>
    <dbReference type="NCBI Taxonomy" id="1028688"/>
    <lineage>
        <taxon>Eukaryota</taxon>
        <taxon>Metazoa</taxon>
        <taxon>Spiralia</taxon>
        <taxon>Lophotrochozoa</taxon>
        <taxon>Mollusca</taxon>
        <taxon>Gastropoda</taxon>
        <taxon>Heterobranchia</taxon>
        <taxon>Euthyneura</taxon>
        <taxon>Panpulmonata</taxon>
        <taxon>Eupulmonata</taxon>
        <taxon>Stylommatophora</taxon>
        <taxon>Helicina</taxon>
        <taxon>Arionoidea</taxon>
        <taxon>Arionidae</taxon>
        <taxon>Arion</taxon>
    </lineage>
</organism>
<feature type="non-terminal residue" evidence="2">
    <location>
        <position position="124"/>
    </location>
</feature>
<evidence type="ECO:0000313" key="2">
    <source>
        <dbReference type="EMBL" id="CEK57659.1"/>
    </source>
</evidence>
<feature type="region of interest" description="Disordered" evidence="1">
    <location>
        <begin position="60"/>
        <end position="124"/>
    </location>
</feature>
<protein>
    <submittedName>
        <fullName evidence="2">Uncharacterized protein</fullName>
    </submittedName>
</protein>
<dbReference type="InterPro" id="IPR052237">
    <property type="entry name" value="Ataxin-7-like_regulator"/>
</dbReference>
<sequence length="124" mass="13123">GFCPSRDEFSLVVCEKCNLLVKPQALKQHIESRHGPTNLSSLGSISASALNSELGKKLLMPLPINPTPPPVTTNERQTSGSFKPLSSVRPPTKASLKQVSVKSSPPPILGAGMKINITKPVKSG</sequence>
<feature type="non-terminal residue" evidence="2">
    <location>
        <position position="1"/>
    </location>
</feature>